<keyword evidence="2" id="KW-1185">Reference proteome</keyword>
<protein>
    <submittedName>
        <fullName evidence="1">Uncharacterized protein</fullName>
    </submittedName>
</protein>
<reference evidence="1" key="1">
    <citation type="submission" date="2011-08" db="EMBL/GenBank/DDBJ databases">
        <title>Complete sequence of chromosome of Streptomyces violaceusniger Tu 4113.</title>
        <authorList>
            <consortium name="US DOE Joint Genome Institute"/>
            <person name="Lucas S."/>
            <person name="Han J."/>
            <person name="Lapidus A."/>
            <person name="Cheng J.-F."/>
            <person name="Goodwin L."/>
            <person name="Pitluck S."/>
            <person name="Peters L."/>
            <person name="Ivanova N."/>
            <person name="Daligault H."/>
            <person name="Detter J.C."/>
            <person name="Han C."/>
            <person name="Tapia R."/>
            <person name="Land M."/>
            <person name="Hauser L."/>
            <person name="Kyrpides N."/>
            <person name="Ivanova N."/>
            <person name="Pagani I."/>
            <person name="Hagen A."/>
            <person name="Katz L."/>
            <person name="Fiedler H.-P."/>
            <person name="Keasling J."/>
            <person name="Fortman J."/>
            <person name="Woyke T."/>
        </authorList>
    </citation>
    <scope>NUCLEOTIDE SEQUENCE [LARGE SCALE GENOMIC DNA]</scope>
    <source>
        <strain evidence="1">Tu 4113</strain>
    </source>
</reference>
<sequence length="59" mass="6548">MFRRAFDGPADYLDAAREMAESGRPALARLLVEEAAARTSDPVEAERILSDWLGPNRES</sequence>
<dbReference type="KEGG" id="svl:Strvi_1977"/>
<dbReference type="Proteomes" id="UP000008703">
    <property type="component" value="Chromosome"/>
</dbReference>
<dbReference type="HOGENOM" id="CLU_2959094_0_0_11"/>
<name>G2PCB1_STRV4</name>
<dbReference type="AlphaFoldDB" id="G2PCB1"/>
<dbReference type="EMBL" id="CP002994">
    <property type="protein sequence ID" value="AEM81711.1"/>
    <property type="molecule type" value="Genomic_DNA"/>
</dbReference>
<accession>G2PCB1</accession>
<gene>
    <name evidence="1" type="ORF">Strvi_1977</name>
</gene>
<evidence type="ECO:0000313" key="2">
    <source>
        <dbReference type="Proteomes" id="UP000008703"/>
    </source>
</evidence>
<dbReference type="eggNOG" id="ENOG5030FSX">
    <property type="taxonomic scope" value="Bacteria"/>
</dbReference>
<proteinExistence type="predicted"/>
<organism evidence="1 2">
    <name type="scientific">Streptomyces violaceusniger (strain Tu 4113)</name>
    <dbReference type="NCBI Taxonomy" id="653045"/>
    <lineage>
        <taxon>Bacteria</taxon>
        <taxon>Bacillati</taxon>
        <taxon>Actinomycetota</taxon>
        <taxon>Actinomycetes</taxon>
        <taxon>Kitasatosporales</taxon>
        <taxon>Streptomycetaceae</taxon>
        <taxon>Streptomyces</taxon>
        <taxon>Streptomyces violaceusniger group</taxon>
    </lineage>
</organism>
<evidence type="ECO:0000313" key="1">
    <source>
        <dbReference type="EMBL" id="AEM81711.1"/>
    </source>
</evidence>
<dbReference type="RefSeq" id="WP_014055217.1">
    <property type="nucleotide sequence ID" value="NC_015957.1"/>
</dbReference>